<organism evidence="4 5">
    <name type="scientific">Desulforhabdus amnigena</name>
    <dbReference type="NCBI Taxonomy" id="40218"/>
    <lineage>
        <taxon>Bacteria</taxon>
        <taxon>Pseudomonadati</taxon>
        <taxon>Thermodesulfobacteriota</taxon>
        <taxon>Syntrophobacteria</taxon>
        <taxon>Syntrophobacterales</taxon>
        <taxon>Syntrophobacteraceae</taxon>
        <taxon>Desulforhabdus</taxon>
    </lineage>
</organism>
<dbReference type="SUPFAM" id="SSF51905">
    <property type="entry name" value="FAD/NAD(P)-binding domain"/>
    <property type="match status" value="1"/>
</dbReference>
<dbReference type="Pfam" id="PF07992">
    <property type="entry name" value="Pyr_redox_2"/>
    <property type="match status" value="1"/>
</dbReference>
<keyword evidence="1" id="KW-0285">Flavoprotein</keyword>
<keyword evidence="2" id="KW-0560">Oxidoreductase</keyword>
<dbReference type="PANTHER" id="PTHR48105">
    <property type="entry name" value="THIOREDOXIN REDUCTASE 1-RELATED-RELATED"/>
    <property type="match status" value="1"/>
</dbReference>
<dbReference type="InterPro" id="IPR036188">
    <property type="entry name" value="FAD/NAD-bd_sf"/>
</dbReference>
<dbReference type="RefSeq" id="WP_281791853.1">
    <property type="nucleotide sequence ID" value="NZ_BSDR01000001.1"/>
</dbReference>
<name>A0A9W6CVV8_9BACT</name>
<feature type="domain" description="FAD/NAD(P)-binding" evidence="3">
    <location>
        <begin position="8"/>
        <end position="289"/>
    </location>
</feature>
<dbReference type="Gene3D" id="3.50.50.60">
    <property type="entry name" value="FAD/NAD(P)-binding domain"/>
    <property type="match status" value="2"/>
</dbReference>
<dbReference type="InterPro" id="IPR023753">
    <property type="entry name" value="FAD/NAD-binding_dom"/>
</dbReference>
<dbReference type="InterPro" id="IPR050097">
    <property type="entry name" value="Ferredoxin-NADP_redctase_2"/>
</dbReference>
<dbReference type="GO" id="GO:0016491">
    <property type="term" value="F:oxidoreductase activity"/>
    <property type="evidence" value="ECO:0007669"/>
    <property type="project" value="UniProtKB-KW"/>
</dbReference>
<dbReference type="AlphaFoldDB" id="A0A9W6CVV8"/>
<evidence type="ECO:0000259" key="3">
    <source>
        <dbReference type="Pfam" id="PF07992"/>
    </source>
</evidence>
<comment type="caution">
    <text evidence="4">The sequence shown here is derived from an EMBL/GenBank/DDBJ whole genome shotgun (WGS) entry which is preliminary data.</text>
</comment>
<gene>
    <name evidence="4" type="ORF">DAMNIGENAA_02540</name>
</gene>
<evidence type="ECO:0000256" key="1">
    <source>
        <dbReference type="ARBA" id="ARBA00022630"/>
    </source>
</evidence>
<protein>
    <submittedName>
        <fullName evidence="4">Thioredoxin reductase</fullName>
    </submittedName>
</protein>
<reference evidence="4" key="1">
    <citation type="submission" date="2022-12" db="EMBL/GenBank/DDBJ databases">
        <title>Reference genome sequencing for broad-spectrum identification of bacterial and archaeal isolates by mass spectrometry.</title>
        <authorList>
            <person name="Sekiguchi Y."/>
            <person name="Tourlousse D.M."/>
        </authorList>
    </citation>
    <scope>NUCLEOTIDE SEQUENCE</scope>
    <source>
        <strain evidence="4">ASRB1</strain>
    </source>
</reference>
<sequence>MSQELLDFDVIILGSGPAGLQAAVHAARAKATVAVLGRMERSSLFKAHVENYCCMDTTLKGVDILEQGQRQAEKFGARFFSMDVVSMNRDEKGRFIIALESGEVLSAWAIILAMGISRNRLNVPGEKELLGKGVSYCVECDANFFRGETVIVVGDESAACSGALHLLLVADAVHLVYSDLKVDDRLRYQVEKSGIHLHPGSKVKAIMGTDGVTGVLLEDGQVIEGRGVFIELGAKGALELATKLGISLDPATMKYIETTKKQETNVQGVYAAGDICGPPWQMAKAVGEGCVAGMEAANYAKHERSKNT</sequence>
<dbReference type="EMBL" id="BSDR01000001">
    <property type="protein sequence ID" value="GLI32821.1"/>
    <property type="molecule type" value="Genomic_DNA"/>
</dbReference>
<evidence type="ECO:0000313" key="5">
    <source>
        <dbReference type="Proteomes" id="UP001144372"/>
    </source>
</evidence>
<dbReference type="Proteomes" id="UP001144372">
    <property type="component" value="Unassembled WGS sequence"/>
</dbReference>
<dbReference type="PRINTS" id="PR00368">
    <property type="entry name" value="FADPNR"/>
</dbReference>
<evidence type="ECO:0000256" key="2">
    <source>
        <dbReference type="ARBA" id="ARBA00023002"/>
    </source>
</evidence>
<dbReference type="PRINTS" id="PR00469">
    <property type="entry name" value="PNDRDTASEII"/>
</dbReference>
<evidence type="ECO:0000313" key="4">
    <source>
        <dbReference type="EMBL" id="GLI32821.1"/>
    </source>
</evidence>
<accession>A0A9W6CVV8</accession>
<keyword evidence="5" id="KW-1185">Reference proteome</keyword>
<proteinExistence type="predicted"/>